<dbReference type="GO" id="GO:0003677">
    <property type="term" value="F:DNA binding"/>
    <property type="evidence" value="ECO:0007669"/>
    <property type="project" value="InterPro"/>
</dbReference>
<feature type="domain" description="Helicase XPB/Ssl2 N-terminal" evidence="6">
    <location>
        <begin position="8"/>
        <end position="136"/>
    </location>
</feature>
<protein>
    <submittedName>
        <fullName evidence="7">Predicted protein</fullName>
    </submittedName>
</protein>
<dbReference type="GO" id="GO:0016787">
    <property type="term" value="F:hydrolase activity"/>
    <property type="evidence" value="ECO:0007669"/>
    <property type="project" value="UniProtKB-KW"/>
</dbReference>
<dbReference type="HOGENOM" id="CLU_1032843_0_0_1"/>
<evidence type="ECO:0000259" key="5">
    <source>
        <dbReference type="Pfam" id="PF04851"/>
    </source>
</evidence>
<dbReference type="eggNOG" id="KOG1123">
    <property type="taxonomic scope" value="Eukaryota"/>
</dbReference>
<dbReference type="GO" id="GO:0005524">
    <property type="term" value="F:ATP binding"/>
    <property type="evidence" value="ECO:0007669"/>
    <property type="project" value="UniProtKB-KW"/>
</dbReference>
<dbReference type="Pfam" id="PF13625">
    <property type="entry name" value="Helicase_C_3"/>
    <property type="match status" value="1"/>
</dbReference>
<dbReference type="InterPro" id="IPR032830">
    <property type="entry name" value="XPB/Ssl2_N"/>
</dbReference>
<dbReference type="AlphaFoldDB" id="A9U6V7"/>
<name>A9U6V7_PHYPA</name>
<dbReference type="Pfam" id="PF04851">
    <property type="entry name" value="ResIII"/>
    <property type="match status" value="1"/>
</dbReference>
<dbReference type="InterPro" id="IPR050615">
    <property type="entry name" value="ATP-dep_DNA_Helicase"/>
</dbReference>
<dbReference type="SUPFAM" id="SSF52540">
    <property type="entry name" value="P-loop containing nucleoside triphosphate hydrolases"/>
    <property type="match status" value="1"/>
</dbReference>
<proteinExistence type="predicted"/>
<keyword evidence="2" id="KW-0378">Hydrolase</keyword>
<keyword evidence="3" id="KW-0347">Helicase</keyword>
<dbReference type="PANTHER" id="PTHR11274:SF0">
    <property type="entry name" value="GENERAL TRANSCRIPTION AND DNA REPAIR FACTOR IIH HELICASE SUBUNIT XPB"/>
    <property type="match status" value="1"/>
</dbReference>
<accession>A9U6V7</accession>
<sequence length="589" mass="64726">MSDTKACIVQRDRTVLLECGHPGFEEARGKLAHFAELVKSPSAFYTYRITPLSLWNAASLGWTAEEVVDALASISRWEVPSALIQDIRSLVGRYGKLRIEAGKAEAGKLRLTASDPQLLDEVLAIPAVQASGLRRAAPEQAELDAVRRGRIKQELMRLGYPVLDLAGYHEGQPLQLGWNAQGGSFALRDYQQAAADAFEGVAGSGGSGVLVLPCGAGKTVIGLGVLEKQQCECLILTSNATSVGQWIAELTDKTTLDPSQIGEYTGQKKEPFSDDARITVKSSGRSGAELELSFIRLRRAGLIQAVKKAWGEKLYYIPLESLGLLYLQFFTPEAEAVPDSNVHRISEAKPGLALDLLHALAAAAEHGLPLTAKGTVHKKNIQKLLEAVHLKDSDLEALQLQYAHAETYPLVAAVLLDMMLCLGLAVKESQGILLEEEQLGEWLGLSEQEMNRVLLPAVLDRYGMSRPALQHFRYLLCHPSFQPGVWYDMTKMLDWMEREVLLTRSVSEAGARAWMTAMAGFGWGDTGEDGSGRCCFRWAMDPAFVLVSGGEDREMAEEGRFYVQPDFDVIVPPDVPYRIRWKLLACSER</sequence>
<dbReference type="PANTHER" id="PTHR11274">
    <property type="entry name" value="RAD25/XP-B DNA REPAIR HELICASE"/>
    <property type="match status" value="1"/>
</dbReference>
<evidence type="ECO:0000256" key="2">
    <source>
        <dbReference type="ARBA" id="ARBA00022801"/>
    </source>
</evidence>
<evidence type="ECO:0000256" key="4">
    <source>
        <dbReference type="ARBA" id="ARBA00022840"/>
    </source>
</evidence>
<dbReference type="Gene3D" id="3.40.50.300">
    <property type="entry name" value="P-loop containing nucleotide triphosphate hydrolases"/>
    <property type="match status" value="1"/>
</dbReference>
<keyword evidence="4" id="KW-0067">ATP-binding</keyword>
<feature type="non-terminal residue" evidence="7">
    <location>
        <position position="589"/>
    </location>
</feature>
<organism>
    <name type="scientific">Physcomitrium patens</name>
    <name type="common">Spreading-leaved earth moss</name>
    <name type="synonym">Physcomitrella patens</name>
    <dbReference type="NCBI Taxonomy" id="3218"/>
    <lineage>
        <taxon>Eukaryota</taxon>
        <taxon>Viridiplantae</taxon>
        <taxon>Streptophyta</taxon>
        <taxon>Embryophyta</taxon>
        <taxon>Bryophyta</taxon>
        <taxon>Bryophytina</taxon>
        <taxon>Bryopsida</taxon>
        <taxon>Funariidae</taxon>
        <taxon>Funariales</taxon>
        <taxon>Funariaceae</taxon>
        <taxon>Physcomitrium</taxon>
    </lineage>
</organism>
<dbReference type="InterPro" id="IPR006935">
    <property type="entry name" value="Helicase/UvrB_N"/>
</dbReference>
<evidence type="ECO:0000259" key="6">
    <source>
        <dbReference type="Pfam" id="PF13625"/>
    </source>
</evidence>
<gene>
    <name evidence="7" type="ORF">PHYPADRAFT_103560</name>
</gene>
<dbReference type="InterPro" id="IPR027417">
    <property type="entry name" value="P-loop_NTPase"/>
</dbReference>
<evidence type="ECO:0000256" key="3">
    <source>
        <dbReference type="ARBA" id="ARBA00022806"/>
    </source>
</evidence>
<dbReference type="EMBL" id="DS546222">
    <property type="protein sequence ID" value="EDQ48596.1"/>
    <property type="molecule type" value="Genomic_DNA"/>
</dbReference>
<evidence type="ECO:0000256" key="1">
    <source>
        <dbReference type="ARBA" id="ARBA00022741"/>
    </source>
</evidence>
<feature type="domain" description="Helicase/UvrB N-terminal" evidence="5">
    <location>
        <begin position="185"/>
        <end position="282"/>
    </location>
</feature>
<dbReference type="GO" id="GO:0004386">
    <property type="term" value="F:helicase activity"/>
    <property type="evidence" value="ECO:0007669"/>
    <property type="project" value="UniProtKB-KW"/>
</dbReference>
<evidence type="ECO:0000313" key="7">
    <source>
        <dbReference type="EMBL" id="EDQ48596.1"/>
    </source>
</evidence>
<keyword evidence="1" id="KW-0547">Nucleotide-binding</keyword>
<reference evidence="7" key="1">
    <citation type="journal article" date="2008" name="Science">
        <title>The Physcomitrella genome reveals evolutionary insights into the conquest of land by plants.</title>
        <authorList>
            <person name="Rensing S."/>
            <person name="Lang D."/>
            <person name="Zimmer A."/>
            <person name="Terry A."/>
            <person name="Salamov A."/>
            <person name="Shapiro H."/>
            <person name="Nishiyama T."/>
            <person name="Perroud P.-F."/>
            <person name="Lindquist E."/>
            <person name="Kamisugi Y."/>
            <person name="Tanahashi T."/>
            <person name="Sakakibara K."/>
            <person name="Fujita T."/>
            <person name="Oishi K."/>
            <person name="Shin-I T."/>
            <person name="Kuroki Y."/>
            <person name="Toyoda A."/>
            <person name="Suzuki Y."/>
            <person name="Hashimoto A."/>
            <person name="Yamaguchi K."/>
            <person name="Sugano A."/>
            <person name="Kohara Y."/>
            <person name="Fujiyama A."/>
            <person name="Anterola A."/>
            <person name="Aoki S."/>
            <person name="Ashton N."/>
            <person name="Barbazuk W.B."/>
            <person name="Barker E."/>
            <person name="Bennetzen J."/>
            <person name="Bezanilla M."/>
            <person name="Blankenship R."/>
            <person name="Cho S.H."/>
            <person name="Dutcher S."/>
            <person name="Estelle M."/>
            <person name="Fawcett J.A."/>
            <person name="Gundlach H."/>
            <person name="Hanada K."/>
            <person name="Heyl A."/>
            <person name="Hicks K.A."/>
            <person name="Hugh J."/>
            <person name="Lohr M."/>
            <person name="Mayer K."/>
            <person name="Melkozernov A."/>
            <person name="Murata T."/>
            <person name="Nelson D."/>
            <person name="Pils B."/>
            <person name="Prigge M."/>
            <person name="Reiss B."/>
            <person name="Renner T."/>
            <person name="Rombauts S."/>
            <person name="Rushton P."/>
            <person name="Sanderfoot A."/>
            <person name="Schween G."/>
            <person name="Shiu S.-H."/>
            <person name="Stueber K."/>
            <person name="Theodoulou F.L."/>
            <person name="Tu H."/>
            <person name="Van de Peer Y."/>
            <person name="Verrier P.J."/>
            <person name="Waters E."/>
            <person name="Wood A."/>
            <person name="Yang L."/>
            <person name="Cove D."/>
            <person name="Cuming A."/>
            <person name="Hasebe M."/>
            <person name="Lucas S."/>
            <person name="Mishler D.B."/>
            <person name="Reski R."/>
            <person name="Grigoriev I."/>
            <person name="Quatrano R.S."/>
            <person name="Boore J.L."/>
        </authorList>
    </citation>
    <scope>NUCLEOTIDE SEQUENCE [LARGE SCALE GENOMIC DNA]</scope>
</reference>